<dbReference type="InterPro" id="IPR011453">
    <property type="entry name" value="DUF1559"/>
</dbReference>
<evidence type="ECO:0000313" key="4">
    <source>
        <dbReference type="Proteomes" id="UP000427281"/>
    </source>
</evidence>
<dbReference type="Proteomes" id="UP000427281">
    <property type="component" value="Chromosome"/>
</dbReference>
<feature type="domain" description="DUF1559" evidence="2">
    <location>
        <begin position="157"/>
        <end position="291"/>
    </location>
</feature>
<keyword evidence="1" id="KW-0812">Transmembrane</keyword>
<accession>A0A6I6AAX4</accession>
<evidence type="ECO:0000313" key="3">
    <source>
        <dbReference type="EMBL" id="QGQ23624.1"/>
    </source>
</evidence>
<dbReference type="AlphaFoldDB" id="A0A6I6AAX4"/>
<dbReference type="NCBIfam" id="TIGR04294">
    <property type="entry name" value="pre_pil_HX9DG"/>
    <property type="match status" value="1"/>
</dbReference>
<keyword evidence="1" id="KW-0472">Membrane</keyword>
<protein>
    <submittedName>
        <fullName evidence="3">DUF1559 domain-containing protein</fullName>
    </submittedName>
</protein>
<feature type="domain" description="DUF1559" evidence="2">
    <location>
        <begin position="310"/>
        <end position="343"/>
    </location>
</feature>
<dbReference type="Pfam" id="PF07596">
    <property type="entry name" value="SBP_bac_10"/>
    <property type="match status" value="2"/>
</dbReference>
<feature type="transmembrane region" description="Helical" evidence="1">
    <location>
        <begin position="21"/>
        <end position="48"/>
    </location>
</feature>
<dbReference type="EMBL" id="CP043930">
    <property type="protein sequence ID" value="QGQ23624.1"/>
    <property type="molecule type" value="Genomic_DNA"/>
</dbReference>
<organism evidence="3 4">
    <name type="scientific">Gimesia benthica</name>
    <dbReference type="NCBI Taxonomy" id="2608982"/>
    <lineage>
        <taxon>Bacteria</taxon>
        <taxon>Pseudomonadati</taxon>
        <taxon>Planctomycetota</taxon>
        <taxon>Planctomycetia</taxon>
        <taxon>Planctomycetales</taxon>
        <taxon>Planctomycetaceae</taxon>
        <taxon>Gimesia</taxon>
    </lineage>
</organism>
<evidence type="ECO:0000256" key="1">
    <source>
        <dbReference type="SAM" id="Phobius"/>
    </source>
</evidence>
<dbReference type="PANTHER" id="PTHR30093:SF2">
    <property type="entry name" value="TYPE II SECRETION SYSTEM PROTEIN H"/>
    <property type="match status" value="1"/>
</dbReference>
<proteinExistence type="predicted"/>
<sequence length="365" mass="40937">MCSMENEAKKSKGPTKTEIGVVFMIFLMLSLMMICSGMVFPIQIMIYLSLGWYSFLKSILPQMTPSTAGLVTSLVLVVLLAGIIQMLGRAAMRYFNRQSTKSKVPYWRFRWTIIMVVFLVLSFVGGFAVVGIARQTSWIVTTEQAQIRWSGNEISHRIESRNNLKQISLALHNYHETFSQLPLGASFDQTGRPHHSWATRLLPFLDQVPLYNQIDFHQPWNAEVNREPFQVSLSCFRNPGVRSARESIPASGRYQPSHYAANARVLSINSGLSYQMIEDGTSHTILAGEVHSDFKPWGNPLNLRDPALGINAHPRGFGSPFKGGVHFLLGDGSVRFISENIDPAVLKALATPNGGEDMDRFQEDW</sequence>
<evidence type="ECO:0000259" key="2">
    <source>
        <dbReference type="Pfam" id="PF07596"/>
    </source>
</evidence>
<feature type="transmembrane region" description="Helical" evidence="1">
    <location>
        <begin position="109"/>
        <end position="133"/>
    </location>
</feature>
<keyword evidence="4" id="KW-1185">Reference proteome</keyword>
<dbReference type="InterPro" id="IPR027558">
    <property type="entry name" value="Pre_pil_HX9DG_C"/>
</dbReference>
<keyword evidence="1" id="KW-1133">Transmembrane helix</keyword>
<dbReference type="KEGG" id="gim:F1728_13460"/>
<name>A0A6I6AAX4_9PLAN</name>
<dbReference type="PANTHER" id="PTHR30093">
    <property type="entry name" value="GENERAL SECRETION PATHWAY PROTEIN G"/>
    <property type="match status" value="1"/>
</dbReference>
<gene>
    <name evidence="3" type="ORF">F1728_13460</name>
</gene>
<feature type="transmembrane region" description="Helical" evidence="1">
    <location>
        <begin position="68"/>
        <end position="88"/>
    </location>
</feature>
<reference evidence="3 4" key="1">
    <citation type="submission" date="2019-09" db="EMBL/GenBank/DDBJ databases">
        <title>Gimesia benthica sp. nov., a novel bacterium isolated from deep-sea water of the Northwest Indian Ocean.</title>
        <authorList>
            <person name="Dai X."/>
        </authorList>
    </citation>
    <scope>NUCLEOTIDE SEQUENCE [LARGE SCALE GENOMIC DNA]</scope>
    <source>
        <strain evidence="3 4">E7</strain>
    </source>
</reference>